<feature type="compositionally biased region" description="Basic and acidic residues" evidence="15">
    <location>
        <begin position="828"/>
        <end position="840"/>
    </location>
</feature>
<keyword evidence="9" id="KW-0804">Transcription</keyword>
<feature type="region of interest" description="Disordered" evidence="15">
    <location>
        <begin position="579"/>
        <end position="617"/>
    </location>
</feature>
<dbReference type="AlphaFoldDB" id="A0A0N7KB25"/>
<feature type="region of interest" description="Disordered" evidence="15">
    <location>
        <begin position="298"/>
        <end position="322"/>
    </location>
</feature>
<keyword evidence="2" id="KW-0678">Repressor</keyword>
<keyword evidence="10 14" id="KW-0539">Nucleus</keyword>
<dbReference type="PANTHER" id="PTHR11267:SF201">
    <property type="entry name" value="T-BOX DOMAIN-CONTAINING PROTEIN"/>
    <property type="match status" value="1"/>
</dbReference>
<dbReference type="InterPro" id="IPR001699">
    <property type="entry name" value="TF_T-box"/>
</dbReference>
<dbReference type="InterPro" id="IPR046360">
    <property type="entry name" value="T-box_DNA-bd"/>
</dbReference>
<evidence type="ECO:0000256" key="15">
    <source>
        <dbReference type="SAM" id="MobiDB-lite"/>
    </source>
</evidence>
<dbReference type="GO" id="GO:0045893">
    <property type="term" value="P:positive regulation of DNA-templated transcription"/>
    <property type="evidence" value="ECO:0007669"/>
    <property type="project" value="InterPro"/>
</dbReference>
<comment type="caution">
    <text evidence="14">Lacks conserved residue(s) required for the propagation of feature annotation.</text>
</comment>
<evidence type="ECO:0000256" key="7">
    <source>
        <dbReference type="ARBA" id="ARBA00023125"/>
    </source>
</evidence>
<dbReference type="PROSITE" id="PS50252">
    <property type="entry name" value="TBOX_3"/>
    <property type="match status" value="1"/>
</dbReference>
<evidence type="ECO:0000256" key="14">
    <source>
        <dbReference type="PROSITE-ProRule" id="PRU00201"/>
    </source>
</evidence>
<evidence type="ECO:0000256" key="5">
    <source>
        <dbReference type="ARBA" id="ARBA00022843"/>
    </source>
</evidence>
<feature type="compositionally biased region" description="Acidic residues" evidence="15">
    <location>
        <begin position="31"/>
        <end position="43"/>
    </location>
</feature>
<evidence type="ECO:0000256" key="4">
    <source>
        <dbReference type="ARBA" id="ARBA00022553"/>
    </source>
</evidence>
<reference evidence="17" key="1">
    <citation type="journal article" date="2015" name="Gene Expr. Patterns">
        <title>Expession patterns of mesenchyme specification genes in two distantly related echinoids, Glyptocidaris crenularis and Echinocardium cordatum.</title>
        <authorList>
            <person name="Yamazaki A."/>
            <person name="Minokawa T."/>
        </authorList>
    </citation>
    <scope>NUCLEOTIDE SEQUENCE</scope>
</reference>
<feature type="compositionally biased region" description="Polar residues" evidence="15">
    <location>
        <begin position="220"/>
        <end position="230"/>
    </location>
</feature>
<dbReference type="SUPFAM" id="SSF49417">
    <property type="entry name" value="p53-like transcription factors"/>
    <property type="match status" value="1"/>
</dbReference>
<keyword evidence="5" id="KW-0832">Ubl conjugation</keyword>
<dbReference type="InterPro" id="IPR036960">
    <property type="entry name" value="T-box_sf"/>
</dbReference>
<evidence type="ECO:0000256" key="9">
    <source>
        <dbReference type="ARBA" id="ARBA00023163"/>
    </source>
</evidence>
<dbReference type="GO" id="GO:0000785">
    <property type="term" value="C:chromatin"/>
    <property type="evidence" value="ECO:0007669"/>
    <property type="project" value="TreeGrafter"/>
</dbReference>
<evidence type="ECO:0000256" key="2">
    <source>
        <dbReference type="ARBA" id="ARBA00022491"/>
    </source>
</evidence>
<dbReference type="FunFam" id="2.60.40.820:FF:000011">
    <property type="entry name" value="T-box transcription factor TBX21"/>
    <property type="match status" value="1"/>
</dbReference>
<evidence type="ECO:0000256" key="3">
    <source>
        <dbReference type="ARBA" id="ARBA00022499"/>
    </source>
</evidence>
<dbReference type="Gene3D" id="2.60.40.820">
    <property type="entry name" value="Transcription factor, T-box"/>
    <property type="match status" value="1"/>
</dbReference>
<feature type="domain" description="T-box" evidence="16">
    <location>
        <begin position="358"/>
        <end position="532"/>
    </location>
</feature>
<name>A0A0N7KB25_9ECHN</name>
<evidence type="ECO:0000256" key="12">
    <source>
        <dbReference type="ARBA" id="ARBA00078344"/>
    </source>
</evidence>
<dbReference type="Pfam" id="PF00907">
    <property type="entry name" value="T-box"/>
    <property type="match status" value="1"/>
</dbReference>
<evidence type="ECO:0000256" key="11">
    <source>
        <dbReference type="ARBA" id="ARBA00072238"/>
    </source>
</evidence>
<feature type="compositionally biased region" description="Basic and acidic residues" evidence="15">
    <location>
        <begin position="52"/>
        <end position="63"/>
    </location>
</feature>
<dbReference type="GO" id="GO:0001708">
    <property type="term" value="P:cell fate specification"/>
    <property type="evidence" value="ECO:0007669"/>
    <property type="project" value="TreeGrafter"/>
</dbReference>
<feature type="region of interest" description="Disordered" evidence="15">
    <location>
        <begin position="213"/>
        <end position="237"/>
    </location>
</feature>
<comment type="subcellular location">
    <subcellularLocation>
        <location evidence="1 14">Nucleus</location>
    </subcellularLocation>
</comment>
<feature type="region of interest" description="Disordered" evidence="15">
    <location>
        <begin position="1"/>
        <end position="63"/>
    </location>
</feature>
<dbReference type="PROSITE" id="PS01283">
    <property type="entry name" value="TBOX_1"/>
    <property type="match status" value="1"/>
</dbReference>
<dbReference type="PRINTS" id="PR00937">
    <property type="entry name" value="TBOX"/>
</dbReference>
<organism evidence="17">
    <name type="scientific">Glyptocidaris crenularis</name>
    <dbReference type="NCBI Taxonomy" id="31907"/>
    <lineage>
        <taxon>Eukaryota</taxon>
        <taxon>Metazoa</taxon>
        <taxon>Echinodermata</taxon>
        <taxon>Eleutherozoa</taxon>
        <taxon>Echinozoa</taxon>
        <taxon>Echinoidea</taxon>
        <taxon>Euechinoidea</taxon>
        <taxon>Acroechinoidea</taxon>
        <taxon>Diadematacea</taxon>
        <taxon>Phymosomatoida</taxon>
        <taxon>Phymosomatidae</taxon>
        <taxon>Glyptocidaris</taxon>
    </lineage>
</organism>
<evidence type="ECO:0000256" key="8">
    <source>
        <dbReference type="ARBA" id="ARBA00023159"/>
    </source>
</evidence>
<feature type="compositionally biased region" description="Basic residues" evidence="15">
    <location>
        <begin position="588"/>
        <end position="613"/>
    </location>
</feature>
<dbReference type="EMBL" id="LC011962">
    <property type="protein sequence ID" value="BAS66826.1"/>
    <property type="molecule type" value="mRNA"/>
</dbReference>
<keyword evidence="8" id="KW-0010">Activator</keyword>
<accession>A0A0N7KB25</accession>
<evidence type="ECO:0000256" key="10">
    <source>
        <dbReference type="ARBA" id="ARBA00023242"/>
    </source>
</evidence>
<keyword evidence="3" id="KW-1017">Isopeptide bond</keyword>
<feature type="region of interest" description="Disordered" evidence="15">
    <location>
        <begin position="871"/>
        <end position="897"/>
    </location>
</feature>
<gene>
    <name evidence="17" type="primary">tbr</name>
</gene>
<proteinExistence type="evidence at transcript level"/>
<evidence type="ECO:0000256" key="6">
    <source>
        <dbReference type="ARBA" id="ARBA00023015"/>
    </source>
</evidence>
<dbReference type="PROSITE" id="PS01264">
    <property type="entry name" value="TBOX_2"/>
    <property type="match status" value="1"/>
</dbReference>
<feature type="region of interest" description="Disordered" evidence="15">
    <location>
        <begin position="724"/>
        <end position="748"/>
    </location>
</feature>
<keyword evidence="6" id="KW-0805">Transcription regulation</keyword>
<feature type="compositionally biased region" description="Polar residues" evidence="15">
    <location>
        <begin position="841"/>
        <end position="855"/>
    </location>
</feature>
<feature type="region of interest" description="Disordered" evidence="15">
    <location>
        <begin position="166"/>
        <end position="195"/>
    </location>
</feature>
<protein>
    <recommendedName>
        <fullName evidence="11">T-box transcription factor TBX21</fullName>
    </recommendedName>
    <alternativeName>
        <fullName evidence="12">T-cell-specific T-box transcription factor T-bet</fullName>
    </alternativeName>
    <alternativeName>
        <fullName evidence="13">Transcription factor TBLYM</fullName>
    </alternativeName>
</protein>
<dbReference type="GO" id="GO:0000981">
    <property type="term" value="F:DNA-binding transcription factor activity, RNA polymerase II-specific"/>
    <property type="evidence" value="ECO:0007669"/>
    <property type="project" value="TreeGrafter"/>
</dbReference>
<dbReference type="InterPro" id="IPR018186">
    <property type="entry name" value="TF_T-box_CS"/>
</dbReference>
<evidence type="ECO:0000256" key="1">
    <source>
        <dbReference type="ARBA" id="ARBA00004123"/>
    </source>
</evidence>
<evidence type="ECO:0000256" key="13">
    <source>
        <dbReference type="ARBA" id="ARBA00081928"/>
    </source>
</evidence>
<feature type="compositionally biased region" description="Basic and acidic residues" evidence="15">
    <location>
        <begin position="1"/>
        <end position="12"/>
    </location>
</feature>
<keyword evidence="7 14" id="KW-0238">DNA-binding</keyword>
<dbReference type="GO" id="GO:0000978">
    <property type="term" value="F:RNA polymerase II cis-regulatory region sequence-specific DNA binding"/>
    <property type="evidence" value="ECO:0007669"/>
    <property type="project" value="InterPro"/>
</dbReference>
<keyword evidence="4" id="KW-0597">Phosphoprotein</keyword>
<sequence length="947" mass="104679">MMGDEFQHRTDHQNQTLSTRNTSQDPPPQVGDEEPVSDVDNVDSDVGSLGSLDDKSGKNREETTEQYHVNKLLQHEIVEQTTDCDFKKYEQCHIKGNLGNFLVENQFDPYQKRQLENSGQHSFSYLDFSVQNDQTGDISQRYHHPHAQQQQQLFFNTCSVAGYTGLPTPPPASQGSQQVRGPVAPATGYPPLHSSRAQYLGANSINHSPSHLSETDFATIGNNSHASPHCSNGDDKVASFRRDHAHHHSQPHHQQTLPEFEVKKEFEHDGEIQAPPFFADSKPLSHVAHSLLQQHSIGDSLAPSPHSFGHLSDGLTHEHPDDDTKGLYNGHHAPQYPPPAGHQNIEMASGPGKAAIYLCNRDLWRKFHQYKTEMIITKQGRRMFPQLVYKLSGLDPTRQYNVFVDMVLCDPNQWKSQCGKWIPCGQAENIPKVSNIYLHPDSPSNGLHWMHQDIVFSKLKVTNHRGKDNGFVILNSMHKYQPRIHVLELSEHRTLQTHTYPETQFYAVTAYQNTDVTQLKIDYNPFAKGFRDNFDNLSPRDISILSNVPRPKNVTVNRNSYPAPVVNAANISMGLYPQTSQSTGHFQHPYHHHRYHPHHQHHHHHQHQSHRRMPFPTFQHRPPLPAPVTHNGANGQTPSGCRGPMGGNFRLPNPDETAFKLVGSAASHQQSRPNFIPISPPALSNSSSMQFPIPARTSSSSPMQFPIPVPTSLVPFVAQNSPCAMPHQQHEDESLSSPSAATTGGSKTIHYHSSAAPAATAASAIPVPCDTSPSEATSVSPMGMLTPTGGCAADTHKLLDRSDLAWLNTPPSSDCSPESKPPHSGGDSAERPSKRQKIEQDPSSASPQLSDNVNQTNGAADYELRSTVDVNGYPVQNGATTQHAQGSHPHGNASQHALNPYGNMYFQQGFPGYSAQPSVASGFGYPQQSAFPATSSMLMYGQPYQNS</sequence>
<dbReference type="GO" id="GO:0005634">
    <property type="term" value="C:nucleus"/>
    <property type="evidence" value="ECO:0007669"/>
    <property type="project" value="UniProtKB-SubCell"/>
</dbReference>
<dbReference type="InterPro" id="IPR008967">
    <property type="entry name" value="p53-like_TF_DNA-bd_sf"/>
</dbReference>
<feature type="compositionally biased region" description="Polar residues" evidence="15">
    <location>
        <begin position="13"/>
        <end position="24"/>
    </location>
</feature>
<feature type="region of interest" description="Disordered" evidence="15">
    <location>
        <begin position="808"/>
        <end position="855"/>
    </location>
</feature>
<evidence type="ECO:0000259" key="16">
    <source>
        <dbReference type="PROSITE" id="PS50252"/>
    </source>
</evidence>
<dbReference type="SMART" id="SM00425">
    <property type="entry name" value="TBOX"/>
    <property type="match status" value="1"/>
</dbReference>
<dbReference type="GO" id="GO:0045892">
    <property type="term" value="P:negative regulation of DNA-templated transcription"/>
    <property type="evidence" value="ECO:0007669"/>
    <property type="project" value="UniProtKB-ARBA"/>
</dbReference>
<evidence type="ECO:0000313" key="17">
    <source>
        <dbReference type="EMBL" id="BAS66826.1"/>
    </source>
</evidence>
<feature type="compositionally biased region" description="Polar residues" evidence="15">
    <location>
        <begin position="735"/>
        <end position="746"/>
    </location>
</feature>
<dbReference type="PANTHER" id="PTHR11267">
    <property type="entry name" value="T-BOX PROTEIN-RELATED"/>
    <property type="match status" value="1"/>
</dbReference>